<dbReference type="OrthoDB" id="3550507at2759"/>
<name>G2XSP7_BOTF4</name>
<evidence type="ECO:0000313" key="1">
    <source>
        <dbReference type="EMBL" id="CCD33765.1"/>
    </source>
</evidence>
<dbReference type="EMBL" id="FQ790262">
    <property type="protein sequence ID" value="CCD33765.1"/>
    <property type="molecule type" value="Genomic_DNA"/>
</dbReference>
<dbReference type="HOGENOM" id="CLU_2072771_0_0_1"/>
<sequence>MSETQTGPVKEPFAPKQMMAKTAALYKELAGDSSIDAAKHTIAHLLPPFTADAIIHDNGCGTDEVTRAIMESNPPEGITIKPTDRNQYMIDGCHKFATAGNWPVEATVIACPISHLPG</sequence>
<protein>
    <submittedName>
        <fullName evidence="1">Uncharacterized protein</fullName>
    </submittedName>
</protein>
<dbReference type="STRING" id="999810.G2XSP7"/>
<proteinExistence type="predicted"/>
<reference evidence="2" key="1">
    <citation type="journal article" date="2011" name="PLoS Genet.">
        <title>Genomic analysis of the necrotrophic fungal pathogens Sclerotinia sclerotiorum and Botrytis cinerea.</title>
        <authorList>
            <person name="Amselem J."/>
            <person name="Cuomo C.A."/>
            <person name="van Kan J.A."/>
            <person name="Viaud M."/>
            <person name="Benito E.P."/>
            <person name="Couloux A."/>
            <person name="Coutinho P.M."/>
            <person name="de Vries R.P."/>
            <person name="Dyer P.S."/>
            <person name="Fillinger S."/>
            <person name="Fournier E."/>
            <person name="Gout L."/>
            <person name="Hahn M."/>
            <person name="Kohn L."/>
            <person name="Lapalu N."/>
            <person name="Plummer K.M."/>
            <person name="Pradier J.M."/>
            <person name="Quevillon E."/>
            <person name="Sharon A."/>
            <person name="Simon A."/>
            <person name="ten Have A."/>
            <person name="Tudzynski B."/>
            <person name="Tudzynski P."/>
            <person name="Wincker P."/>
            <person name="Andrew M."/>
            <person name="Anthouard V."/>
            <person name="Beever R.E."/>
            <person name="Beffa R."/>
            <person name="Benoit I."/>
            <person name="Bouzid O."/>
            <person name="Brault B."/>
            <person name="Chen Z."/>
            <person name="Choquer M."/>
            <person name="Collemare J."/>
            <person name="Cotton P."/>
            <person name="Danchin E.G."/>
            <person name="Da Silva C."/>
            <person name="Gautier A."/>
            <person name="Giraud C."/>
            <person name="Giraud T."/>
            <person name="Gonzalez C."/>
            <person name="Grossetete S."/>
            <person name="Guldener U."/>
            <person name="Henrissat B."/>
            <person name="Howlett B.J."/>
            <person name="Kodira C."/>
            <person name="Kretschmer M."/>
            <person name="Lappartient A."/>
            <person name="Leroch M."/>
            <person name="Levis C."/>
            <person name="Mauceli E."/>
            <person name="Neuveglise C."/>
            <person name="Oeser B."/>
            <person name="Pearson M."/>
            <person name="Poulain J."/>
            <person name="Poussereau N."/>
            <person name="Quesneville H."/>
            <person name="Rascle C."/>
            <person name="Schumacher J."/>
            <person name="Segurens B."/>
            <person name="Sexton A."/>
            <person name="Silva E."/>
            <person name="Sirven C."/>
            <person name="Soanes D.M."/>
            <person name="Talbot N.J."/>
            <person name="Templeton M."/>
            <person name="Yandava C."/>
            <person name="Yarden O."/>
            <person name="Zeng Q."/>
            <person name="Rollins J.A."/>
            <person name="Lebrun M.H."/>
            <person name="Dickman M."/>
        </authorList>
    </citation>
    <scope>NUCLEOTIDE SEQUENCE [LARGE SCALE GENOMIC DNA]</scope>
    <source>
        <strain evidence="2">T4</strain>
    </source>
</reference>
<dbReference type="Proteomes" id="UP000008177">
    <property type="component" value="Unplaced contigs"/>
</dbReference>
<gene>
    <name evidence="1" type="ORF">BofuT4_P063670.1</name>
</gene>
<accession>G2XSP7</accession>
<dbReference type="InParanoid" id="G2XSP7"/>
<evidence type="ECO:0000313" key="2">
    <source>
        <dbReference type="Proteomes" id="UP000008177"/>
    </source>
</evidence>
<organism evidence="1 2">
    <name type="scientific">Botryotinia fuckeliana (strain T4)</name>
    <name type="common">Noble rot fungus</name>
    <name type="synonym">Botrytis cinerea</name>
    <dbReference type="NCBI Taxonomy" id="999810"/>
    <lineage>
        <taxon>Eukaryota</taxon>
        <taxon>Fungi</taxon>
        <taxon>Dikarya</taxon>
        <taxon>Ascomycota</taxon>
        <taxon>Pezizomycotina</taxon>
        <taxon>Leotiomycetes</taxon>
        <taxon>Helotiales</taxon>
        <taxon>Sclerotiniaceae</taxon>
        <taxon>Botrytis</taxon>
    </lineage>
</organism>
<dbReference type="AlphaFoldDB" id="G2XSP7"/>